<evidence type="ECO:0000313" key="1">
    <source>
        <dbReference type="EMBL" id="KAJ1093131.1"/>
    </source>
</evidence>
<gene>
    <name evidence="1" type="ORF">NDU88_006240</name>
</gene>
<protein>
    <submittedName>
        <fullName evidence="1">Uncharacterized protein</fullName>
    </submittedName>
</protein>
<proteinExistence type="predicted"/>
<organism evidence="1 2">
    <name type="scientific">Pleurodeles waltl</name>
    <name type="common">Iberian ribbed newt</name>
    <dbReference type="NCBI Taxonomy" id="8319"/>
    <lineage>
        <taxon>Eukaryota</taxon>
        <taxon>Metazoa</taxon>
        <taxon>Chordata</taxon>
        <taxon>Craniata</taxon>
        <taxon>Vertebrata</taxon>
        <taxon>Euteleostomi</taxon>
        <taxon>Amphibia</taxon>
        <taxon>Batrachia</taxon>
        <taxon>Caudata</taxon>
        <taxon>Salamandroidea</taxon>
        <taxon>Salamandridae</taxon>
        <taxon>Pleurodelinae</taxon>
        <taxon>Pleurodeles</taxon>
    </lineage>
</organism>
<keyword evidence="2" id="KW-1185">Reference proteome</keyword>
<sequence length="74" mass="8449">MTCHAGSCIFCEWRSRKLRSLGRGQVLEIDQMIRKFIWQGRKPRTKLAALELSVEDGGCALPHIRKNDYAACLD</sequence>
<dbReference type="Proteomes" id="UP001066276">
    <property type="component" value="Chromosome 11"/>
</dbReference>
<dbReference type="AlphaFoldDB" id="A0AAV7LNZ6"/>
<reference evidence="1" key="1">
    <citation type="journal article" date="2022" name="bioRxiv">
        <title>Sequencing and chromosome-scale assembly of the giantPleurodeles waltlgenome.</title>
        <authorList>
            <person name="Brown T."/>
            <person name="Elewa A."/>
            <person name="Iarovenko S."/>
            <person name="Subramanian E."/>
            <person name="Araus A.J."/>
            <person name="Petzold A."/>
            <person name="Susuki M."/>
            <person name="Suzuki K.-i.T."/>
            <person name="Hayashi T."/>
            <person name="Toyoda A."/>
            <person name="Oliveira C."/>
            <person name="Osipova E."/>
            <person name="Leigh N.D."/>
            <person name="Simon A."/>
            <person name="Yun M.H."/>
        </authorList>
    </citation>
    <scope>NUCLEOTIDE SEQUENCE</scope>
    <source>
        <strain evidence="1">20211129_DDA</strain>
        <tissue evidence="1">Liver</tissue>
    </source>
</reference>
<evidence type="ECO:0000313" key="2">
    <source>
        <dbReference type="Proteomes" id="UP001066276"/>
    </source>
</evidence>
<dbReference type="EMBL" id="JANPWB010000015">
    <property type="protein sequence ID" value="KAJ1093131.1"/>
    <property type="molecule type" value="Genomic_DNA"/>
</dbReference>
<comment type="caution">
    <text evidence="1">The sequence shown here is derived from an EMBL/GenBank/DDBJ whole genome shotgun (WGS) entry which is preliminary data.</text>
</comment>
<accession>A0AAV7LNZ6</accession>
<name>A0AAV7LNZ6_PLEWA</name>